<dbReference type="Gene3D" id="1.10.1280.10">
    <property type="entry name" value="Di-copper center containing domain from catechol oxidase"/>
    <property type="match status" value="1"/>
</dbReference>
<dbReference type="eggNOG" id="KOG1515">
    <property type="taxonomic scope" value="Eukaryota"/>
</dbReference>
<dbReference type="GO" id="GO:0004806">
    <property type="term" value="F:triacylglycerol lipase activity"/>
    <property type="evidence" value="ECO:0007669"/>
    <property type="project" value="TreeGrafter"/>
</dbReference>
<dbReference type="PANTHER" id="PTHR48081:SF30">
    <property type="entry name" value="ACETYL-HYDROLASE LIPR-RELATED"/>
    <property type="match status" value="1"/>
</dbReference>
<reference evidence="6 7" key="1">
    <citation type="journal article" date="2011" name="Proc. Natl. Acad. Sci. U.S.A.">
        <title>Niche of harmful alga Aureococcus anophagefferens revealed through ecogenomics.</title>
        <authorList>
            <person name="Gobler C.J."/>
            <person name="Berry D.L."/>
            <person name="Dyhrman S.T."/>
            <person name="Wilhelm S.W."/>
            <person name="Salamov A."/>
            <person name="Lobanov A.V."/>
            <person name="Zhang Y."/>
            <person name="Collier J.L."/>
            <person name="Wurch L.L."/>
            <person name="Kustka A.B."/>
            <person name="Dill B.D."/>
            <person name="Shah M."/>
            <person name="VerBerkmoes N.C."/>
            <person name="Kuo A."/>
            <person name="Terry A."/>
            <person name="Pangilinan J."/>
            <person name="Lindquist E.A."/>
            <person name="Lucas S."/>
            <person name="Paulsen I.T."/>
            <person name="Hattenrath-Lehmann T.K."/>
            <person name="Talmage S.C."/>
            <person name="Walker E.A."/>
            <person name="Koch F."/>
            <person name="Burson A.M."/>
            <person name="Marcoval M.A."/>
            <person name="Tang Y.Z."/>
            <person name="Lecleir G.R."/>
            <person name="Coyne K.J."/>
            <person name="Berg G.M."/>
            <person name="Bertrand E.M."/>
            <person name="Saito M.A."/>
            <person name="Gladyshev V.N."/>
            <person name="Grigoriev I.V."/>
        </authorList>
    </citation>
    <scope>NUCLEOTIDE SEQUENCE [LARGE SCALE GENOMIC DNA]</scope>
    <source>
        <strain evidence="7">CCMP 1984</strain>
    </source>
</reference>
<dbReference type="InterPro" id="IPR029058">
    <property type="entry name" value="AB_hydrolase_fold"/>
</dbReference>
<evidence type="ECO:0000256" key="2">
    <source>
        <dbReference type="ARBA" id="ARBA00022801"/>
    </source>
</evidence>
<dbReference type="InterPro" id="IPR033140">
    <property type="entry name" value="Lipase_GDXG_put_SER_AS"/>
</dbReference>
<protein>
    <recommendedName>
        <fullName evidence="8">Tyrosinase copper-binding domain-containing protein</fullName>
    </recommendedName>
</protein>
<name>F0Y8X2_AURAN</name>
<dbReference type="SUPFAM" id="SSF48056">
    <property type="entry name" value="Di-copper centre-containing domain"/>
    <property type="match status" value="1"/>
</dbReference>
<evidence type="ECO:0000256" key="1">
    <source>
        <dbReference type="ARBA" id="ARBA00010515"/>
    </source>
</evidence>
<feature type="domain" description="Tyrosinase copper-binding" evidence="4">
    <location>
        <begin position="25"/>
        <end position="219"/>
    </location>
</feature>
<dbReference type="RefSeq" id="XP_009037158.1">
    <property type="nucleotide sequence ID" value="XM_009038910.1"/>
</dbReference>
<evidence type="ECO:0008006" key="8">
    <source>
        <dbReference type="Google" id="ProtNLM"/>
    </source>
</evidence>
<evidence type="ECO:0000256" key="3">
    <source>
        <dbReference type="PROSITE-ProRule" id="PRU10038"/>
    </source>
</evidence>
<dbReference type="InParanoid" id="F0Y8X2"/>
<dbReference type="GeneID" id="20224653"/>
<dbReference type="GO" id="GO:0016491">
    <property type="term" value="F:oxidoreductase activity"/>
    <property type="evidence" value="ECO:0007669"/>
    <property type="project" value="InterPro"/>
</dbReference>
<dbReference type="OrthoDB" id="408631at2759"/>
<dbReference type="KEGG" id="aaf:AURANDRAFT_64088"/>
<feature type="active site" evidence="3">
    <location>
        <position position="847"/>
    </location>
</feature>
<dbReference type="SUPFAM" id="SSF53474">
    <property type="entry name" value="alpha/beta-Hydrolases"/>
    <property type="match status" value="1"/>
</dbReference>
<proteinExistence type="inferred from homology"/>
<dbReference type="Pfam" id="PF07859">
    <property type="entry name" value="Abhydrolase_3"/>
    <property type="match status" value="1"/>
</dbReference>
<evidence type="ECO:0000313" key="7">
    <source>
        <dbReference type="Proteomes" id="UP000002729"/>
    </source>
</evidence>
<dbReference type="AlphaFoldDB" id="F0Y8X2"/>
<dbReference type="InterPro" id="IPR008922">
    <property type="entry name" value="Di-copper_centre_dom_sf"/>
</dbReference>
<dbReference type="InterPro" id="IPR050300">
    <property type="entry name" value="GDXG_lipolytic_enzyme"/>
</dbReference>
<keyword evidence="2" id="KW-0378">Hydrolase</keyword>
<sequence length="1044" mass="112170">MNATALVHTLSLAAGQARFGPKFKNYEYFTAKHLDKRSIDECTPYHDGDVFLTAHAAFSLEFEQALQAIDPSLASPYWDYTLDDEKYGEDWAAESAIFSKNMFGSYGASRTSEGHRIGDGPLVGARVATQGAMNRSDWPESNSFGRLTEAWNADDTMFVGRADTICELETKARLPGCSKLALAIAASNSTAYPGAFLPSFENAIETGFHAELHGMLGGAWGCEMRDGTSLSMKAFATAHPETRKILEILGVYLNLLWRSVYKRDPNCGACDMAVTCPASGTCSSGDGSCRCFSAAFEEAYAAAKDDDEKLLKLANEALRVDAINSAMKNAQAAVGLWQNTTGNVQFIGPDGAPLSAAANNALKIFLAKLVLHPAKVAPYATPLAASNDPLFWVTHNAWERVWHYVQLHPSTQYGNALYADSAERLKQYWDVNHAGLEPYRVCWGRYWDAKLPFSDFLGEGNHGQDYTNGELMQIFQPTNPDLPFRDMAKRAPAYELIRGRDDAPPLPSAPAYELIRGRDDDAPLPSADDDPLPSADAFFATGTDDTCCEAGAACCFDVYRFCCVPRPWCCPRQNAFCWLLYNGCAGASARDGFIWPVGCPCGLCTCCFPLKIFDVACCCCRTPQERCDSFRYVGQRVLHSGIAEIPALYPFPPAASEREAYDGRAGPWYGAHPNRFVSFLEALGDFLTSCACLAPLCARFNAATVAPTTTWRPANRHVGRHDRQMNDNKNFGGVWIYPSRYGGAMPTPPGARDARGEPLPTNCAPGDVGSRVIFWAHGSAFAVTQAKDFLWLFGQMLAEQTGQVVLLGEYGLTSSTVAPAQLEGWSRTYAALCEFYGAANVVVAGDSAGGNLALATVLRDGAAAPGALALLSPWVDLRDGAVDAPSVAANAPERGALPRYGRADYLPPQGVLATAASYANEADRSTALVSPGVASAADLAPLAGTRAFVTWGTDEVLRDQQAAVAAKLAAAGLDVATYVAAAMPHDAAVAAAGLIYATGLGFAGLGDYGAFEPTRVWAEFLGWLATVPGWEATRVPPRWVAKGK</sequence>
<dbReference type="Gene3D" id="3.40.50.1820">
    <property type="entry name" value="alpha/beta hydrolase"/>
    <property type="match status" value="1"/>
</dbReference>
<dbReference type="EMBL" id="GL833128">
    <property type="protein sequence ID" value="EGB08443.1"/>
    <property type="molecule type" value="Genomic_DNA"/>
</dbReference>
<dbReference type="InterPro" id="IPR002227">
    <property type="entry name" value="Tyrosinase_Cu-bd"/>
</dbReference>
<dbReference type="PROSITE" id="PS01174">
    <property type="entry name" value="LIPASE_GDXG_SER"/>
    <property type="match status" value="1"/>
</dbReference>
<accession>F0Y8X2</accession>
<evidence type="ECO:0000259" key="5">
    <source>
        <dbReference type="Pfam" id="PF07859"/>
    </source>
</evidence>
<organism evidence="7">
    <name type="scientific">Aureococcus anophagefferens</name>
    <name type="common">Harmful bloom alga</name>
    <dbReference type="NCBI Taxonomy" id="44056"/>
    <lineage>
        <taxon>Eukaryota</taxon>
        <taxon>Sar</taxon>
        <taxon>Stramenopiles</taxon>
        <taxon>Ochrophyta</taxon>
        <taxon>Pelagophyceae</taxon>
        <taxon>Pelagomonadales</taxon>
        <taxon>Pelagomonadaceae</taxon>
        <taxon>Aureococcus</taxon>
    </lineage>
</organism>
<evidence type="ECO:0000313" key="6">
    <source>
        <dbReference type="EMBL" id="EGB08443.1"/>
    </source>
</evidence>
<dbReference type="PANTHER" id="PTHR48081">
    <property type="entry name" value="AB HYDROLASE SUPERFAMILY PROTEIN C4A8.06C"/>
    <property type="match status" value="1"/>
</dbReference>
<dbReference type="Pfam" id="PF00264">
    <property type="entry name" value="Tyrosinase"/>
    <property type="match status" value="1"/>
</dbReference>
<dbReference type="Proteomes" id="UP000002729">
    <property type="component" value="Unassembled WGS sequence"/>
</dbReference>
<evidence type="ECO:0000259" key="4">
    <source>
        <dbReference type="Pfam" id="PF00264"/>
    </source>
</evidence>
<feature type="domain" description="Alpha/beta hydrolase fold-3" evidence="5">
    <location>
        <begin position="774"/>
        <end position="987"/>
    </location>
</feature>
<comment type="similarity">
    <text evidence="1">Belongs to the 'GDXG' lipolytic enzyme family.</text>
</comment>
<dbReference type="InterPro" id="IPR013094">
    <property type="entry name" value="AB_hydrolase_3"/>
</dbReference>
<keyword evidence="7" id="KW-1185">Reference proteome</keyword>
<gene>
    <name evidence="6" type="ORF">AURANDRAFT_64088</name>
</gene>